<proteinExistence type="predicted"/>
<sequence length="86" mass="9255">MKRSVIIRWPTILVLSVAVVACASPPRPAPAPSEAVPLNDGNAEQLTKRLLPQLPPPGTEVPPAEKIIREAPNKKDLIVIPRQDPA</sequence>
<dbReference type="AlphaFoldDB" id="A0A431UM24"/>
<evidence type="ECO:0000313" key="2">
    <source>
        <dbReference type="EMBL" id="RTQ90500.1"/>
    </source>
</evidence>
<gene>
    <name evidence="2" type="ORF">EKL94_06155</name>
</gene>
<keyword evidence="1" id="KW-0732">Signal</keyword>
<name>A0A431UM24_STEMA</name>
<dbReference type="PROSITE" id="PS51257">
    <property type="entry name" value="PROKAR_LIPOPROTEIN"/>
    <property type="match status" value="1"/>
</dbReference>
<reference evidence="2 3" key="1">
    <citation type="submission" date="2018-12" db="EMBL/GenBank/DDBJ databases">
        <authorList>
            <person name="Kartti S."/>
            <person name="Manni A."/>
            <person name="Chemao El Fihri M.W."/>
            <person name="Laamarti M."/>
            <person name="Temsamani L."/>
            <person name="El Jamali J.E."/>
            <person name="Ouadghiri M."/>
            <person name="Ibrahimi A."/>
            <person name="Filati-Maltouf A."/>
        </authorList>
    </citation>
    <scope>NUCLEOTIDE SEQUENCE [LARGE SCALE GENOMIC DNA]</scope>
    <source>
        <strain evidence="2 3">MDMC339</strain>
    </source>
</reference>
<accession>A0A431UM24</accession>
<protein>
    <submittedName>
        <fullName evidence="2">Uncharacterized protein</fullName>
    </submittedName>
</protein>
<comment type="caution">
    <text evidence="2">The sequence shown here is derived from an EMBL/GenBank/DDBJ whole genome shotgun (WGS) entry which is preliminary data.</text>
</comment>
<evidence type="ECO:0000256" key="1">
    <source>
        <dbReference type="SAM" id="SignalP"/>
    </source>
</evidence>
<feature type="signal peptide" evidence="1">
    <location>
        <begin position="1"/>
        <end position="23"/>
    </location>
</feature>
<feature type="chain" id="PRO_5019410414" evidence="1">
    <location>
        <begin position="24"/>
        <end position="86"/>
    </location>
</feature>
<dbReference type="RefSeq" id="WP_126928409.1">
    <property type="nucleotide sequence ID" value="NZ_RXLZ01000013.1"/>
</dbReference>
<dbReference type="Proteomes" id="UP000271705">
    <property type="component" value="Unassembled WGS sequence"/>
</dbReference>
<organism evidence="2 3">
    <name type="scientific">Stenotrophomonas maltophilia</name>
    <name type="common">Pseudomonas maltophilia</name>
    <name type="synonym">Xanthomonas maltophilia</name>
    <dbReference type="NCBI Taxonomy" id="40324"/>
    <lineage>
        <taxon>Bacteria</taxon>
        <taxon>Pseudomonadati</taxon>
        <taxon>Pseudomonadota</taxon>
        <taxon>Gammaproteobacteria</taxon>
        <taxon>Lysobacterales</taxon>
        <taxon>Lysobacteraceae</taxon>
        <taxon>Stenotrophomonas</taxon>
        <taxon>Stenotrophomonas maltophilia group</taxon>
    </lineage>
</organism>
<dbReference type="EMBL" id="RXLZ01000013">
    <property type="protein sequence ID" value="RTQ90500.1"/>
    <property type="molecule type" value="Genomic_DNA"/>
</dbReference>
<evidence type="ECO:0000313" key="3">
    <source>
        <dbReference type="Proteomes" id="UP000271705"/>
    </source>
</evidence>